<reference evidence="10 20" key="2">
    <citation type="submission" date="2018-09" db="EMBL/GenBank/DDBJ databases">
        <title>Genomic epidemiology reveals two lineages of Vibrio cholerae that can cause global cholera epidemics despite absence of cholera toxin gene.</title>
        <authorList>
            <person name="Wang H."/>
            <person name="Zen W."/>
            <person name="Yu H."/>
            <person name="Zhang W."/>
            <person name="Pan J."/>
            <person name="Yang C."/>
            <person name="Cui Y."/>
        </authorList>
    </citation>
    <scope>NUCLEOTIDE SEQUENCE [LARGE SCALE GENOMIC DNA]</scope>
    <source>
        <strain evidence="10 20">00-1_S85</strain>
    </source>
</reference>
<reference evidence="8 18" key="6">
    <citation type="submission" date="2019-09" db="EMBL/GenBank/DDBJ databases">
        <authorList>
            <person name="Kritzky A."/>
            <person name="Schelkanova E.Y."/>
            <person name="Alkhova Z.V."/>
            <person name="Smirnova N.I."/>
        </authorList>
    </citation>
    <scope>NUCLEOTIDE SEQUENCE [LARGE SCALE GENOMIC DNA]</scope>
    <source>
        <strain evidence="8 18">M1526</strain>
    </source>
</reference>
<dbReference type="Proteomes" id="UP000471242">
    <property type="component" value="Unassembled WGS sequence"/>
</dbReference>
<comment type="similarity">
    <text evidence="2 7">Belongs to the BI1 family.</text>
</comment>
<feature type="transmembrane region" description="Helical" evidence="7">
    <location>
        <begin position="140"/>
        <end position="158"/>
    </location>
</feature>
<reference evidence="9" key="7">
    <citation type="submission" date="2021-05" db="EMBL/GenBank/DDBJ databases">
        <authorList>
            <person name="Stine C."/>
        </authorList>
    </citation>
    <scope>NUCLEOTIDE SEQUENCE</scope>
    <source>
        <strain evidence="9">TDS0091212</strain>
    </source>
</reference>
<dbReference type="EMBL" id="VUAA01000005">
    <property type="protein sequence ID" value="KAA1255594.1"/>
    <property type="molecule type" value="Genomic_DNA"/>
</dbReference>
<reference evidence="12 16" key="3">
    <citation type="submission" date="2019-02" db="EMBL/GenBank/DDBJ databases">
        <title>Genomic plasticity associated with the antimicrobial resistance in Vibrio cholerae.</title>
        <authorList>
            <person name="Verma J."/>
            <person name="Bag S."/>
            <person name="Saha B."/>
            <person name="Kumar P."/>
            <person name="Ghosh T.S."/>
            <person name="Dayal M."/>
            <person name="Senapati T."/>
            <person name="Mehra S."/>
            <person name="Dey P."/>
            <person name="Desigamani A."/>
            <person name="Kumar D."/>
            <person name="Rana P."/>
            <person name="Kumar B."/>
            <person name="Maiti T.K."/>
            <person name="Sharma N.C."/>
            <person name="Bhadra R.K."/>
            <person name="Mutreja A."/>
            <person name="Nair G.B."/>
            <person name="Ramamurthy T."/>
            <person name="Das B."/>
        </authorList>
    </citation>
    <scope>NUCLEOTIDE SEQUENCE [LARGE SCALE GENOMIC DNA]</scope>
    <source>
        <strain evidence="12 16">IDH06781</strain>
    </source>
</reference>
<evidence type="ECO:0000313" key="13">
    <source>
        <dbReference type="EMBL" id="TQP14285.1"/>
    </source>
</evidence>
<dbReference type="Proteomes" id="UP000294145">
    <property type="component" value="Unassembled WGS sequence"/>
</dbReference>
<evidence type="ECO:0000256" key="6">
    <source>
        <dbReference type="ARBA" id="ARBA00023136"/>
    </source>
</evidence>
<evidence type="ECO:0000313" key="9">
    <source>
        <dbReference type="EMBL" id="MBS7673627.1"/>
    </source>
</evidence>
<keyword evidence="4 7" id="KW-0812">Transmembrane</keyword>
<evidence type="ECO:0000256" key="1">
    <source>
        <dbReference type="ARBA" id="ARBA00004651"/>
    </source>
</evidence>
<evidence type="ECO:0000313" key="11">
    <source>
        <dbReference type="EMBL" id="RGP84171.1"/>
    </source>
</evidence>
<dbReference type="Pfam" id="PF01027">
    <property type="entry name" value="Bax1-I"/>
    <property type="match status" value="1"/>
</dbReference>
<evidence type="ECO:0000313" key="14">
    <source>
        <dbReference type="EMBL" id="TXX64169.1"/>
    </source>
</evidence>
<evidence type="ECO:0000313" key="18">
    <source>
        <dbReference type="Proteomes" id="UP000323225"/>
    </source>
</evidence>
<dbReference type="PANTHER" id="PTHR23291">
    <property type="entry name" value="BAX INHIBITOR-RELATED"/>
    <property type="match status" value="1"/>
</dbReference>
<dbReference type="AlphaFoldDB" id="A0A085RVU6"/>
<sequence>MNTPMFTRTSSLERTLETNKVLKNTYFLLSMTLVTSAIAAMATMAIGISPIVALVMQLAAIGILFFVMPKAINSSSGLVWTFVFTGLMGGALGPMLNFYAAMPNGPIVIAQALGLTGMVFLGLSAYTITSKKDFSFMRNFLFAGLIIVIVAALINIFVGSTVAHLAISSVSALVFSGFILFDTSRIVRGEETNYISATISMYLNILNLFTSLLSILGIMNNND</sequence>
<comment type="subcellular location">
    <subcellularLocation>
        <location evidence="1">Cell membrane</location>
        <topology evidence="1">Multi-pass membrane protein</topology>
    </subcellularLocation>
</comment>
<feature type="transmembrane region" description="Helical" evidence="7">
    <location>
        <begin position="79"/>
        <end position="101"/>
    </location>
</feature>
<evidence type="ECO:0000256" key="4">
    <source>
        <dbReference type="ARBA" id="ARBA00022692"/>
    </source>
</evidence>
<proteinExistence type="inferred from homology"/>
<dbReference type="EMBL" id="MCBA01000172">
    <property type="protein sequence ID" value="RGP84171.1"/>
    <property type="molecule type" value="Genomic_DNA"/>
</dbReference>
<dbReference type="EMBL" id="VIOS01000027">
    <property type="protein sequence ID" value="TQP14285.1"/>
    <property type="molecule type" value="Genomic_DNA"/>
</dbReference>
<dbReference type="InterPro" id="IPR006214">
    <property type="entry name" value="Bax_inhibitor_1-related"/>
</dbReference>
<keyword evidence="3" id="KW-1003">Cell membrane</keyword>
<reference evidence="14 19" key="4">
    <citation type="submission" date="2019-06" db="EMBL/GenBank/DDBJ databases">
        <title>Vibrio cholerae phylogeny based on whole-genome sequencing reveals genetic diversity and population strucutre.</title>
        <authorList>
            <person name="Zhiqiu Y."/>
            <person name="Bin L."/>
            <person name="Lingyan J."/>
        </authorList>
    </citation>
    <scope>NUCLEOTIDE SEQUENCE [LARGE SCALE GENOMIC DNA]</scope>
    <source>
        <strain evidence="14 19">N2814</strain>
    </source>
</reference>
<dbReference type="GeneID" id="69719964"/>
<accession>A0A085RVU6</accession>
<dbReference type="KEGG" id="vcz:VAB027_2034"/>
<feature type="transmembrane region" description="Helical" evidence="7">
    <location>
        <begin position="107"/>
        <end position="128"/>
    </location>
</feature>
<dbReference type="Proteomes" id="UP000266701">
    <property type="component" value="Unassembled WGS sequence"/>
</dbReference>
<dbReference type="Proteomes" id="UP000323819">
    <property type="component" value="Unassembled WGS sequence"/>
</dbReference>
<evidence type="ECO:0000313" key="8">
    <source>
        <dbReference type="EMBL" id="KAA1255594.1"/>
    </source>
</evidence>
<reference evidence="11 15" key="1">
    <citation type="journal article" date="2017" name="Emerg. Infect. Dis.">
        <title>Carbapenemase VCC-1-Producing Vibrio cholerae in Coastal Waters of Germany.</title>
        <authorList>
            <person name="Hammerl J.A."/>
            <person name="Jackel C."/>
            <person name="Bortolaia V."/>
            <person name="Schwartz K."/>
            <person name="Bier N."/>
            <person name="Hendriksen R.S."/>
            <person name="Guerra B."/>
            <person name="Strauch E."/>
        </authorList>
    </citation>
    <scope>NUCLEOTIDE SEQUENCE [LARGE SCALE GENOMIC DNA]</scope>
    <source>
        <strain evidence="11 15">VN-2825</strain>
    </source>
</reference>
<dbReference type="RefSeq" id="WP_001095848.1">
    <property type="nucleotide sequence ID" value="NZ_AP018677.1"/>
</dbReference>
<evidence type="ECO:0000313" key="16">
    <source>
        <dbReference type="Proteomes" id="UP000294145"/>
    </source>
</evidence>
<dbReference type="KEGG" id="vcq:EN18_10050"/>
<feature type="transmembrane region" description="Helical" evidence="7">
    <location>
        <begin position="201"/>
        <end position="219"/>
    </location>
</feature>
<dbReference type="OMA" id="FGVMSLY"/>
<name>A0A085RVU6_VIBCL</name>
<dbReference type="SMR" id="A0A085RVU6"/>
<reference evidence="13 17" key="5">
    <citation type="submission" date="2019-07" db="EMBL/GenBank/DDBJ databases">
        <title>Phenotypic and genotypic antimicrobial resistance traits of Vibrio cholerae non-O1/non-O139 isolated from a large Austrian lake frequently associated with cases of infection.</title>
        <authorList>
            <person name="Lepuschitz S."/>
            <person name="Baron S."/>
            <person name="Larvor E."/>
            <person name="Granier S."/>
            <person name="Pretzer C."/>
            <person name="Mach R.L."/>
            <person name="Farnleitner A.H."/>
            <person name="Ruppitsch W."/>
            <person name="Pleininger S."/>
            <person name="Indra A."/>
            <person name="Kirschner A.K.T."/>
        </authorList>
    </citation>
    <scope>NUCLEOTIDE SEQUENCE [LARGE SCALE GENOMIC DNA]</scope>
    <source>
        <strain evidence="13 17">A12JL36W90</strain>
    </source>
</reference>
<evidence type="ECO:0000313" key="20">
    <source>
        <dbReference type="Proteomes" id="UP000471242"/>
    </source>
</evidence>
<dbReference type="Proteomes" id="UP000319979">
    <property type="component" value="Unassembled WGS sequence"/>
</dbReference>
<evidence type="ECO:0000256" key="2">
    <source>
        <dbReference type="ARBA" id="ARBA00010350"/>
    </source>
</evidence>
<dbReference type="EMBL" id="QZRB01000007">
    <property type="protein sequence ID" value="MVD22796.1"/>
    <property type="molecule type" value="Genomic_DNA"/>
</dbReference>
<evidence type="ECO:0000313" key="10">
    <source>
        <dbReference type="EMBL" id="MVD22796.1"/>
    </source>
</evidence>
<dbReference type="KEGG" id="vcx:VAA049_1443"/>
<evidence type="ECO:0000313" key="15">
    <source>
        <dbReference type="Proteomes" id="UP000266701"/>
    </source>
</evidence>
<dbReference type="EMBL" id="VSIJ01000036">
    <property type="protein sequence ID" value="TXX64169.1"/>
    <property type="molecule type" value="Genomic_DNA"/>
</dbReference>
<evidence type="ECO:0000313" key="19">
    <source>
        <dbReference type="Proteomes" id="UP000323819"/>
    </source>
</evidence>
<dbReference type="Proteomes" id="UP001196338">
    <property type="component" value="Unassembled WGS sequence"/>
</dbReference>
<protein>
    <submittedName>
        <fullName evidence="11">BAX inhibitor protein</fullName>
    </submittedName>
    <submittedName>
        <fullName evidence="10">Bax inhibitor-1/YccA family protein</fullName>
    </submittedName>
</protein>
<keyword evidence="6 7" id="KW-0472">Membrane</keyword>
<feature type="transmembrane region" description="Helical" evidence="7">
    <location>
        <begin position="48"/>
        <end position="67"/>
    </location>
</feature>
<dbReference type="PANTHER" id="PTHR23291:SF115">
    <property type="entry name" value="MODULATOR OF FTSH PROTEASE YCCA"/>
    <property type="match status" value="1"/>
</dbReference>
<dbReference type="EMBL" id="SISP01000001">
    <property type="protein sequence ID" value="TBM47070.1"/>
    <property type="molecule type" value="Genomic_DNA"/>
</dbReference>
<evidence type="ECO:0000313" key="17">
    <source>
        <dbReference type="Proteomes" id="UP000319979"/>
    </source>
</evidence>
<gene>
    <name evidence="11" type="ORF">BC353_16670</name>
    <name evidence="10" type="ORF">D6U24_05440</name>
    <name evidence="12" type="ORF">EYB64_01860</name>
    <name evidence="8" type="ORF">F0M16_06600</name>
    <name evidence="13" type="ORF">FLM02_09780</name>
    <name evidence="14" type="ORF">FXF03_15155</name>
    <name evidence="9" type="ORF">KIN13_09325</name>
</gene>
<comment type="caution">
    <text evidence="10">The sequence shown here is derived from an EMBL/GenBank/DDBJ whole genome shotgun (WGS) entry which is preliminary data.</text>
</comment>
<dbReference type="Proteomes" id="UP000323225">
    <property type="component" value="Unassembled WGS sequence"/>
</dbReference>
<reference evidence="9" key="8">
    <citation type="submission" date="2023-08" db="EMBL/GenBank/DDBJ databases">
        <title>Vibrio cholerae Outbreaks in Tanzania Exemplify Founder Flush: Simultaneous Increases in Population Size and Genetic Diversity.</title>
        <authorList>
            <person name="Debes A.K."/>
            <person name="Mohammed A."/>
            <person name="Maseke I."/>
            <person name="Almeida M."/>
            <person name="Li S."/>
            <person name="Matimba H."/>
            <person name="Joachim A."/>
            <person name="Mizinduko M."/>
            <person name="Nyanga S."/>
            <person name="Kelly M."/>
            <person name="Kachwamba Y."/>
            <person name="Schaffer A.M."/>
            <person name="Nyanga A.S."/>
            <person name="Mghamba J."/>
            <person name="Mosha F.S."/>
            <person name="Sack D.A."/>
            <person name="Stine O.C."/>
        </authorList>
    </citation>
    <scope>NUCLEOTIDE SEQUENCE</scope>
    <source>
        <strain evidence="9">TDS0091212</strain>
    </source>
</reference>
<evidence type="ECO:0000313" key="12">
    <source>
        <dbReference type="EMBL" id="TBM47070.1"/>
    </source>
</evidence>
<evidence type="ECO:0000256" key="5">
    <source>
        <dbReference type="ARBA" id="ARBA00022989"/>
    </source>
</evidence>
<evidence type="ECO:0000256" key="7">
    <source>
        <dbReference type="RuleBase" id="RU004379"/>
    </source>
</evidence>
<feature type="transmembrane region" description="Helical" evidence="7">
    <location>
        <begin position="21"/>
        <end position="42"/>
    </location>
</feature>
<organism evidence="10 20">
    <name type="scientific">Vibrio cholerae</name>
    <dbReference type="NCBI Taxonomy" id="666"/>
    <lineage>
        <taxon>Bacteria</taxon>
        <taxon>Pseudomonadati</taxon>
        <taxon>Pseudomonadota</taxon>
        <taxon>Gammaproteobacteria</taxon>
        <taxon>Vibrionales</taxon>
        <taxon>Vibrionaceae</taxon>
        <taxon>Vibrio</taxon>
    </lineage>
</organism>
<dbReference type="EMBL" id="JAHBND010000443">
    <property type="protein sequence ID" value="MBS7673627.1"/>
    <property type="molecule type" value="Genomic_DNA"/>
</dbReference>
<dbReference type="GO" id="GO:0005886">
    <property type="term" value="C:plasma membrane"/>
    <property type="evidence" value="ECO:0007669"/>
    <property type="project" value="UniProtKB-SubCell"/>
</dbReference>
<evidence type="ECO:0000256" key="3">
    <source>
        <dbReference type="ARBA" id="ARBA00022475"/>
    </source>
</evidence>
<keyword evidence="5 7" id="KW-1133">Transmembrane helix</keyword>
<dbReference type="CDD" id="cd10433">
    <property type="entry name" value="YccA_like"/>
    <property type="match status" value="1"/>
</dbReference>
<feature type="transmembrane region" description="Helical" evidence="7">
    <location>
        <begin position="164"/>
        <end position="181"/>
    </location>
</feature>